<keyword evidence="2" id="KW-0067">ATP-binding</keyword>
<protein>
    <submittedName>
        <fullName evidence="9">Sigma-54-dependent Fis family transcriptional regulator</fullName>
    </submittedName>
</protein>
<dbReference type="InterPro" id="IPR025944">
    <property type="entry name" value="Sigma_54_int_dom_CS"/>
</dbReference>
<dbReference type="SUPFAM" id="SSF46689">
    <property type="entry name" value="Homeodomain-like"/>
    <property type="match status" value="1"/>
</dbReference>
<proteinExistence type="predicted"/>
<dbReference type="InterPro" id="IPR011006">
    <property type="entry name" value="CheY-like_superfamily"/>
</dbReference>
<dbReference type="PRINTS" id="PR01590">
    <property type="entry name" value="HTHFIS"/>
</dbReference>
<dbReference type="InterPro" id="IPR058031">
    <property type="entry name" value="AAA_lid_NorR"/>
</dbReference>
<dbReference type="Pfam" id="PF02954">
    <property type="entry name" value="HTH_8"/>
    <property type="match status" value="1"/>
</dbReference>
<feature type="domain" description="Response regulatory" evidence="8">
    <location>
        <begin position="2"/>
        <end position="115"/>
    </location>
</feature>
<organism evidence="9 10">
    <name type="scientific">Siminovitchia acidinfaciens</name>
    <dbReference type="NCBI Taxonomy" id="2321395"/>
    <lineage>
        <taxon>Bacteria</taxon>
        <taxon>Bacillati</taxon>
        <taxon>Bacillota</taxon>
        <taxon>Bacilli</taxon>
        <taxon>Bacillales</taxon>
        <taxon>Bacillaceae</taxon>
        <taxon>Siminovitchia</taxon>
    </lineage>
</organism>
<dbReference type="OrthoDB" id="9771372at2"/>
<keyword evidence="10" id="KW-1185">Reference proteome</keyword>
<dbReference type="GO" id="GO:0043565">
    <property type="term" value="F:sequence-specific DNA binding"/>
    <property type="evidence" value="ECO:0007669"/>
    <property type="project" value="InterPro"/>
</dbReference>
<keyword evidence="6" id="KW-0597">Phosphoprotein</keyword>
<dbReference type="InterPro" id="IPR009057">
    <property type="entry name" value="Homeodomain-like_sf"/>
</dbReference>
<keyword evidence="4" id="KW-0238">DNA-binding</keyword>
<dbReference type="AlphaFoldDB" id="A0A429XU58"/>
<dbReference type="RefSeq" id="WP_126052289.1">
    <property type="nucleotide sequence ID" value="NZ_QYTV02000012.1"/>
</dbReference>
<name>A0A429XU58_9BACI</name>
<dbReference type="Gene3D" id="1.10.10.60">
    <property type="entry name" value="Homeodomain-like"/>
    <property type="match status" value="1"/>
</dbReference>
<evidence type="ECO:0000256" key="6">
    <source>
        <dbReference type="PROSITE-ProRule" id="PRU00169"/>
    </source>
</evidence>
<dbReference type="PROSITE" id="PS00675">
    <property type="entry name" value="SIGMA54_INTERACT_1"/>
    <property type="match status" value="1"/>
</dbReference>
<dbReference type="GO" id="GO:0000160">
    <property type="term" value="P:phosphorelay signal transduction system"/>
    <property type="evidence" value="ECO:0007669"/>
    <property type="project" value="InterPro"/>
</dbReference>
<evidence type="ECO:0000256" key="3">
    <source>
        <dbReference type="ARBA" id="ARBA00023015"/>
    </source>
</evidence>
<dbReference type="PANTHER" id="PTHR32071:SF57">
    <property type="entry name" value="C4-DICARBOXYLATE TRANSPORT TRANSCRIPTIONAL REGULATORY PROTEIN DCTD"/>
    <property type="match status" value="1"/>
</dbReference>
<dbReference type="Gene3D" id="1.10.8.60">
    <property type="match status" value="1"/>
</dbReference>
<accession>A0A429XU58</accession>
<dbReference type="Proteomes" id="UP000287156">
    <property type="component" value="Unassembled WGS sequence"/>
</dbReference>
<dbReference type="PROSITE" id="PS50110">
    <property type="entry name" value="RESPONSE_REGULATORY"/>
    <property type="match status" value="1"/>
</dbReference>
<comment type="caution">
    <text evidence="9">The sequence shown here is derived from an EMBL/GenBank/DDBJ whole genome shotgun (WGS) entry which is preliminary data.</text>
</comment>
<dbReference type="Pfam" id="PF00072">
    <property type="entry name" value="Response_reg"/>
    <property type="match status" value="1"/>
</dbReference>
<reference evidence="9" key="1">
    <citation type="submission" date="2018-12" db="EMBL/GenBank/DDBJ databases">
        <authorList>
            <person name="Sun L."/>
            <person name="Chen Z."/>
        </authorList>
    </citation>
    <scope>NUCLEOTIDE SEQUENCE [LARGE SCALE GENOMIC DNA]</scope>
    <source>
        <strain evidence="9">3-2-2</strain>
    </source>
</reference>
<dbReference type="GO" id="GO:0005524">
    <property type="term" value="F:ATP binding"/>
    <property type="evidence" value="ECO:0007669"/>
    <property type="project" value="UniProtKB-KW"/>
</dbReference>
<keyword evidence="3" id="KW-0805">Transcription regulation</keyword>
<evidence type="ECO:0000259" key="8">
    <source>
        <dbReference type="PROSITE" id="PS50110"/>
    </source>
</evidence>
<evidence type="ECO:0000313" key="10">
    <source>
        <dbReference type="Proteomes" id="UP000287156"/>
    </source>
</evidence>
<dbReference type="SMART" id="SM00448">
    <property type="entry name" value="REC"/>
    <property type="match status" value="1"/>
</dbReference>
<dbReference type="InterPro" id="IPR001789">
    <property type="entry name" value="Sig_transdc_resp-reg_receiver"/>
</dbReference>
<dbReference type="GO" id="GO:0006355">
    <property type="term" value="P:regulation of DNA-templated transcription"/>
    <property type="evidence" value="ECO:0007669"/>
    <property type="project" value="InterPro"/>
</dbReference>
<evidence type="ECO:0000256" key="1">
    <source>
        <dbReference type="ARBA" id="ARBA00022741"/>
    </source>
</evidence>
<keyword evidence="1" id="KW-0547">Nucleotide-binding</keyword>
<dbReference type="InterPro" id="IPR027417">
    <property type="entry name" value="P-loop_NTPase"/>
</dbReference>
<dbReference type="InterPro" id="IPR002078">
    <property type="entry name" value="Sigma_54_int"/>
</dbReference>
<dbReference type="Pfam" id="PF00158">
    <property type="entry name" value="Sigma54_activat"/>
    <property type="match status" value="1"/>
</dbReference>
<dbReference type="PROSITE" id="PS50045">
    <property type="entry name" value="SIGMA54_INTERACT_4"/>
    <property type="match status" value="1"/>
</dbReference>
<evidence type="ECO:0000256" key="5">
    <source>
        <dbReference type="ARBA" id="ARBA00023163"/>
    </source>
</evidence>
<dbReference type="Pfam" id="PF25601">
    <property type="entry name" value="AAA_lid_14"/>
    <property type="match status" value="1"/>
</dbReference>
<dbReference type="PANTHER" id="PTHR32071">
    <property type="entry name" value="TRANSCRIPTIONAL REGULATORY PROTEIN"/>
    <property type="match status" value="1"/>
</dbReference>
<feature type="domain" description="Sigma-54 factor interaction" evidence="7">
    <location>
        <begin position="140"/>
        <end position="369"/>
    </location>
</feature>
<dbReference type="Gene3D" id="3.40.50.2300">
    <property type="match status" value="1"/>
</dbReference>
<dbReference type="InterPro" id="IPR002197">
    <property type="entry name" value="HTH_Fis"/>
</dbReference>
<keyword evidence="5" id="KW-0804">Transcription</keyword>
<dbReference type="InterPro" id="IPR025943">
    <property type="entry name" value="Sigma_54_int_dom_ATP-bd_2"/>
</dbReference>
<sequence>MKVLIIDDEQAICSSLKFALEDEFDVQTTTDPYKGLACLKEQEFDLCLLDLKIGAVNGLDILEEIKVIQPSTIVVMMTAYGSISSSVEAIKKGAYSYLTKPLHMEELFSTMRQALKFQQLNKKVEYLSQELEKRYAYEGIIGNSPAMKHVFELIDKVKDIDSNILVTGESGTGKELVVRAIHYSGKRRREHIEVVNCSAIPENLLESELFGHEKGAFTGAMFKREGKFQLAQNGTIFLDEIGEMPLSLQAKLLRVIQQREVTPLGAQKPVKLDVRIIAATNRDLKKAVEEGIFREDLYYRLNVLEITLPPLRERRQDLPLLINHFIDEFNKELNKRIIGFSEEALKWLLNYDYPGNIRELANIVESAMIVERVDQHGLMDLPRRYTEKPAQQGASVDTIEAAAEVLAGVPLKEIEEKVILATLKKNGNHRKKTAEMLGISERGLREKLKNYKESGKTFL</sequence>
<dbReference type="EMBL" id="QYTV02000012">
    <property type="protein sequence ID" value="RST71523.1"/>
    <property type="molecule type" value="Genomic_DNA"/>
</dbReference>
<gene>
    <name evidence="9" type="ORF">D4T97_018705</name>
</gene>
<dbReference type="Gene3D" id="3.40.50.300">
    <property type="entry name" value="P-loop containing nucleotide triphosphate hydrolases"/>
    <property type="match status" value="1"/>
</dbReference>
<evidence type="ECO:0000259" key="7">
    <source>
        <dbReference type="PROSITE" id="PS50045"/>
    </source>
</evidence>
<evidence type="ECO:0000313" key="9">
    <source>
        <dbReference type="EMBL" id="RST71523.1"/>
    </source>
</evidence>
<dbReference type="SUPFAM" id="SSF52172">
    <property type="entry name" value="CheY-like"/>
    <property type="match status" value="1"/>
</dbReference>
<evidence type="ECO:0000256" key="4">
    <source>
        <dbReference type="ARBA" id="ARBA00023125"/>
    </source>
</evidence>
<evidence type="ECO:0000256" key="2">
    <source>
        <dbReference type="ARBA" id="ARBA00022840"/>
    </source>
</evidence>
<dbReference type="PROSITE" id="PS00688">
    <property type="entry name" value="SIGMA54_INTERACT_3"/>
    <property type="match status" value="1"/>
</dbReference>
<dbReference type="PROSITE" id="PS00676">
    <property type="entry name" value="SIGMA54_INTERACT_2"/>
    <property type="match status" value="1"/>
</dbReference>
<feature type="modified residue" description="4-aspartylphosphate" evidence="6">
    <location>
        <position position="50"/>
    </location>
</feature>
<dbReference type="SMART" id="SM00382">
    <property type="entry name" value="AAA"/>
    <property type="match status" value="1"/>
</dbReference>
<dbReference type="InterPro" id="IPR003593">
    <property type="entry name" value="AAA+_ATPase"/>
</dbReference>
<dbReference type="FunFam" id="3.40.50.300:FF:000006">
    <property type="entry name" value="DNA-binding transcriptional regulator NtrC"/>
    <property type="match status" value="1"/>
</dbReference>
<dbReference type="InterPro" id="IPR025662">
    <property type="entry name" value="Sigma_54_int_dom_ATP-bd_1"/>
</dbReference>
<dbReference type="CDD" id="cd00009">
    <property type="entry name" value="AAA"/>
    <property type="match status" value="1"/>
</dbReference>
<dbReference type="SUPFAM" id="SSF52540">
    <property type="entry name" value="P-loop containing nucleoside triphosphate hydrolases"/>
    <property type="match status" value="1"/>
</dbReference>